<organism evidence="3 4">
    <name type="scientific">Pristionchus entomophagus</name>
    <dbReference type="NCBI Taxonomy" id="358040"/>
    <lineage>
        <taxon>Eukaryota</taxon>
        <taxon>Metazoa</taxon>
        <taxon>Ecdysozoa</taxon>
        <taxon>Nematoda</taxon>
        <taxon>Chromadorea</taxon>
        <taxon>Rhabditida</taxon>
        <taxon>Rhabditina</taxon>
        <taxon>Diplogasteromorpha</taxon>
        <taxon>Diplogasteroidea</taxon>
        <taxon>Neodiplogasteridae</taxon>
        <taxon>Pristionchus</taxon>
    </lineage>
</organism>
<accession>A0AAV5TR98</accession>
<dbReference type="InterPro" id="IPR013087">
    <property type="entry name" value="Znf_C2H2_type"/>
</dbReference>
<evidence type="ECO:0000259" key="2">
    <source>
        <dbReference type="SMART" id="SM00355"/>
    </source>
</evidence>
<dbReference type="SMART" id="SM00355">
    <property type="entry name" value="ZnF_C2H2"/>
    <property type="match status" value="2"/>
</dbReference>
<feature type="compositionally biased region" description="Polar residues" evidence="1">
    <location>
        <begin position="1"/>
        <end position="11"/>
    </location>
</feature>
<dbReference type="EMBL" id="BTSX01000004">
    <property type="protein sequence ID" value="GMS96957.1"/>
    <property type="molecule type" value="Genomic_DNA"/>
</dbReference>
<name>A0AAV5TR98_9BILA</name>
<proteinExistence type="predicted"/>
<feature type="non-terminal residue" evidence="3">
    <location>
        <position position="1"/>
    </location>
</feature>
<feature type="domain" description="C2H2-type" evidence="2">
    <location>
        <begin position="63"/>
        <end position="86"/>
    </location>
</feature>
<reference evidence="3" key="1">
    <citation type="submission" date="2023-10" db="EMBL/GenBank/DDBJ databases">
        <title>Genome assembly of Pristionchus species.</title>
        <authorList>
            <person name="Yoshida K."/>
            <person name="Sommer R.J."/>
        </authorList>
    </citation>
    <scope>NUCLEOTIDE SEQUENCE</scope>
    <source>
        <strain evidence="3">RS0144</strain>
    </source>
</reference>
<feature type="region of interest" description="Disordered" evidence="1">
    <location>
        <begin position="1"/>
        <end position="62"/>
    </location>
</feature>
<comment type="caution">
    <text evidence="3">The sequence shown here is derived from an EMBL/GenBank/DDBJ whole genome shotgun (WGS) entry which is preliminary data.</text>
</comment>
<keyword evidence="4" id="KW-1185">Reference proteome</keyword>
<dbReference type="AlphaFoldDB" id="A0AAV5TR98"/>
<feature type="compositionally biased region" description="Basic and acidic residues" evidence="1">
    <location>
        <begin position="20"/>
        <end position="33"/>
    </location>
</feature>
<feature type="compositionally biased region" description="Basic and acidic residues" evidence="1">
    <location>
        <begin position="41"/>
        <end position="60"/>
    </location>
</feature>
<gene>
    <name evidence="3" type="ORF">PENTCL1PPCAC_19132</name>
</gene>
<protein>
    <recommendedName>
        <fullName evidence="2">C2H2-type domain-containing protein</fullName>
    </recommendedName>
</protein>
<dbReference type="Proteomes" id="UP001432027">
    <property type="component" value="Unassembled WGS sequence"/>
</dbReference>
<evidence type="ECO:0000313" key="4">
    <source>
        <dbReference type="Proteomes" id="UP001432027"/>
    </source>
</evidence>
<sequence length="206" mass="23441">VIKSQKNNETMIDSDEDSEPAVKKAKAESEKNKKDKKRSTCKREDNPSIRKDRQVDKPNDSELECPECEYRTQCAGTWMSHLRIKHSTTPVLAGFALLCECGNESVSDAHARMCNIANFTIIHKRDGPIRRMNDAKTTPQCVLCEFYPKTASGYISHLHVHHKSTLFANGVYLSCECGLNIRSSMGIKHDKECNRRQFSLHKLNEK</sequence>
<feature type="domain" description="C2H2-type" evidence="2">
    <location>
        <begin position="139"/>
        <end position="161"/>
    </location>
</feature>
<evidence type="ECO:0000313" key="3">
    <source>
        <dbReference type="EMBL" id="GMS96957.1"/>
    </source>
</evidence>
<evidence type="ECO:0000256" key="1">
    <source>
        <dbReference type="SAM" id="MobiDB-lite"/>
    </source>
</evidence>